<accession>A0A1H6V9J6</accession>
<feature type="transmembrane region" description="Helical" evidence="6">
    <location>
        <begin position="323"/>
        <end position="347"/>
    </location>
</feature>
<proteinExistence type="predicted"/>
<dbReference type="STRING" id="84035.SAMN05660742_102212"/>
<dbReference type="InterPro" id="IPR020846">
    <property type="entry name" value="MFS_dom"/>
</dbReference>
<evidence type="ECO:0000313" key="8">
    <source>
        <dbReference type="EMBL" id="SEI99584.1"/>
    </source>
</evidence>
<evidence type="ECO:0000313" key="9">
    <source>
        <dbReference type="Proteomes" id="UP000199662"/>
    </source>
</evidence>
<dbReference type="GO" id="GO:0005886">
    <property type="term" value="C:plasma membrane"/>
    <property type="evidence" value="ECO:0007669"/>
    <property type="project" value="UniProtKB-SubCell"/>
</dbReference>
<dbReference type="Proteomes" id="UP000199662">
    <property type="component" value="Unassembled WGS sequence"/>
</dbReference>
<feature type="transmembrane region" description="Helical" evidence="6">
    <location>
        <begin position="299"/>
        <end position="317"/>
    </location>
</feature>
<dbReference type="PROSITE" id="PS50850">
    <property type="entry name" value="MFS"/>
    <property type="match status" value="1"/>
</dbReference>
<keyword evidence="3 6" id="KW-0812">Transmembrane</keyword>
<protein>
    <submittedName>
        <fullName evidence="8">Sugar phosphate permease</fullName>
    </submittedName>
</protein>
<evidence type="ECO:0000256" key="5">
    <source>
        <dbReference type="ARBA" id="ARBA00023136"/>
    </source>
</evidence>
<evidence type="ECO:0000256" key="6">
    <source>
        <dbReference type="SAM" id="Phobius"/>
    </source>
</evidence>
<evidence type="ECO:0000256" key="3">
    <source>
        <dbReference type="ARBA" id="ARBA00022692"/>
    </source>
</evidence>
<organism evidence="8 9">
    <name type="scientific">Propionispira arboris</name>
    <dbReference type="NCBI Taxonomy" id="84035"/>
    <lineage>
        <taxon>Bacteria</taxon>
        <taxon>Bacillati</taxon>
        <taxon>Bacillota</taxon>
        <taxon>Negativicutes</taxon>
        <taxon>Selenomonadales</taxon>
        <taxon>Selenomonadaceae</taxon>
        <taxon>Propionispira</taxon>
    </lineage>
</organism>
<feature type="transmembrane region" description="Helical" evidence="6">
    <location>
        <begin position="105"/>
        <end position="129"/>
    </location>
</feature>
<evidence type="ECO:0000259" key="7">
    <source>
        <dbReference type="PROSITE" id="PS50850"/>
    </source>
</evidence>
<keyword evidence="2" id="KW-0813">Transport</keyword>
<dbReference type="GO" id="GO:0022857">
    <property type="term" value="F:transmembrane transporter activity"/>
    <property type="evidence" value="ECO:0007669"/>
    <property type="project" value="InterPro"/>
</dbReference>
<feature type="transmembrane region" description="Helical" evidence="6">
    <location>
        <begin position="12"/>
        <end position="31"/>
    </location>
</feature>
<dbReference type="Gene3D" id="1.20.1250.20">
    <property type="entry name" value="MFS general substrate transporter like domains"/>
    <property type="match status" value="2"/>
</dbReference>
<feature type="transmembrane region" description="Helical" evidence="6">
    <location>
        <begin position="232"/>
        <end position="253"/>
    </location>
</feature>
<feature type="transmembrane region" description="Helical" evidence="6">
    <location>
        <begin position="390"/>
        <end position="410"/>
    </location>
</feature>
<feature type="transmembrane region" description="Helical" evidence="6">
    <location>
        <begin position="141"/>
        <end position="160"/>
    </location>
</feature>
<feature type="transmembrane region" description="Helical" evidence="6">
    <location>
        <begin position="166"/>
        <end position="184"/>
    </location>
</feature>
<comment type="subcellular location">
    <subcellularLocation>
        <location evidence="1">Cell membrane</location>
        <topology evidence="1">Multi-pass membrane protein</topology>
    </subcellularLocation>
</comment>
<dbReference type="PANTHER" id="PTHR43791:SF100">
    <property type="entry name" value="SUGAR TRANSPORTER"/>
    <property type="match status" value="1"/>
</dbReference>
<dbReference type="RefSeq" id="WP_091829064.1">
    <property type="nucleotide sequence ID" value="NZ_FNZK01000002.1"/>
</dbReference>
<dbReference type="Pfam" id="PF07690">
    <property type="entry name" value="MFS_1"/>
    <property type="match status" value="1"/>
</dbReference>
<keyword evidence="5 6" id="KW-0472">Membrane</keyword>
<dbReference type="CDD" id="cd17319">
    <property type="entry name" value="MFS_ExuT_GudP_like"/>
    <property type="match status" value="1"/>
</dbReference>
<sequence length="420" mass="46977">MEKTLSIKRWYRLMPIVFITYSLAYLDRANFSFGAASNMAHELAITPAVSSLLGALFFLGYFFFQVPGAAYAEKKSAKKLVFWSLLLWGGFAASTGVLSDPYQLMIVRFMLGVVESVVMPAMLVFLCHWFTKGERSKANTILILGNPVTVLWMSIVSGYLLDICGWRMMFILEGIPPLIWAFFWNKMVNNHPHEATWLDKQEQMDLELALQAEQKGIKPIKNYAEAFKNKKVILLCVQYFLWSIGVYGFMMWLPSILKSAPNMTMVLTGWLSSVPYLLAIIGMILASYFSDKFLNRRDFVWPFLFLGAICFYASYLVGTQNFMLSYILLVLAGGMMYAPYGPFFAIIPELLPSNVAGGAMALINSFGALGSFTGAYVVGLLNSYTGGYGVSYMLMAISLLLAAGITYYVCTVKKSEGEVQ</sequence>
<gene>
    <name evidence="8" type="ORF">SAMN05660742_102212</name>
</gene>
<evidence type="ECO:0000256" key="4">
    <source>
        <dbReference type="ARBA" id="ARBA00022989"/>
    </source>
</evidence>
<dbReference type="PANTHER" id="PTHR43791">
    <property type="entry name" value="PERMEASE-RELATED"/>
    <property type="match status" value="1"/>
</dbReference>
<dbReference type="SUPFAM" id="SSF103473">
    <property type="entry name" value="MFS general substrate transporter"/>
    <property type="match status" value="1"/>
</dbReference>
<name>A0A1H6V9J6_9FIRM</name>
<feature type="transmembrane region" description="Helical" evidence="6">
    <location>
        <begin position="265"/>
        <end position="287"/>
    </location>
</feature>
<reference evidence="8 9" key="1">
    <citation type="submission" date="2016-10" db="EMBL/GenBank/DDBJ databases">
        <authorList>
            <person name="de Groot N.N."/>
        </authorList>
    </citation>
    <scope>NUCLEOTIDE SEQUENCE [LARGE SCALE GENOMIC DNA]</scope>
    <source>
        <strain evidence="8 9">DSM 2179</strain>
    </source>
</reference>
<feature type="transmembrane region" description="Helical" evidence="6">
    <location>
        <begin position="80"/>
        <end position="99"/>
    </location>
</feature>
<keyword evidence="9" id="KW-1185">Reference proteome</keyword>
<feature type="transmembrane region" description="Helical" evidence="6">
    <location>
        <begin position="43"/>
        <end position="64"/>
    </location>
</feature>
<evidence type="ECO:0000256" key="1">
    <source>
        <dbReference type="ARBA" id="ARBA00004651"/>
    </source>
</evidence>
<evidence type="ECO:0000256" key="2">
    <source>
        <dbReference type="ARBA" id="ARBA00022448"/>
    </source>
</evidence>
<feature type="transmembrane region" description="Helical" evidence="6">
    <location>
        <begin position="359"/>
        <end position="378"/>
    </location>
</feature>
<dbReference type="EMBL" id="FNZK01000002">
    <property type="protein sequence ID" value="SEI99584.1"/>
    <property type="molecule type" value="Genomic_DNA"/>
</dbReference>
<dbReference type="AlphaFoldDB" id="A0A1H6V9J6"/>
<keyword evidence="4 6" id="KW-1133">Transmembrane helix</keyword>
<feature type="domain" description="Major facilitator superfamily (MFS) profile" evidence="7">
    <location>
        <begin position="13"/>
        <end position="414"/>
    </location>
</feature>
<dbReference type="InterPro" id="IPR036259">
    <property type="entry name" value="MFS_trans_sf"/>
</dbReference>
<dbReference type="InterPro" id="IPR011701">
    <property type="entry name" value="MFS"/>
</dbReference>